<gene>
    <name evidence="1" type="ORF">JYU14_02590</name>
</gene>
<feature type="non-terminal residue" evidence="1">
    <location>
        <position position="68"/>
    </location>
</feature>
<dbReference type="Proteomes" id="UP000722121">
    <property type="component" value="Unassembled WGS sequence"/>
</dbReference>
<protein>
    <submittedName>
        <fullName evidence="1">Uncharacterized protein</fullName>
    </submittedName>
</protein>
<keyword evidence="2" id="KW-1185">Reference proteome</keyword>
<evidence type="ECO:0000313" key="2">
    <source>
        <dbReference type="Proteomes" id="UP000722121"/>
    </source>
</evidence>
<proteinExistence type="predicted"/>
<sequence>MKINAKSAKKAKRIRRVAGIVALLSTLRFLRVKKSKIVCFQFVAVIFCLLVTCVGEAQPLVEPIQRHH</sequence>
<name>A0ABS3AQF6_9BACT</name>
<comment type="caution">
    <text evidence="1">The sequence shown here is derived from an EMBL/GenBank/DDBJ whole genome shotgun (WGS) entry which is preliminary data.</text>
</comment>
<accession>A0ABS3AQF6</accession>
<evidence type="ECO:0000313" key="1">
    <source>
        <dbReference type="EMBL" id="MBN4066951.1"/>
    </source>
</evidence>
<reference evidence="1 2" key="1">
    <citation type="submission" date="2021-02" db="EMBL/GenBank/DDBJ databases">
        <title>Activity-based single-cell genomes from oceanic crustal fluid captures similar information to metagenomic and metatranscriptomic surveys with orders of magnitude less sampling.</title>
        <authorList>
            <person name="D'Angelo T.S."/>
            <person name="Orcutt B.N."/>
        </authorList>
    </citation>
    <scope>NUCLEOTIDE SEQUENCE [LARGE SCALE GENOMIC DNA]</scope>
    <source>
        <strain evidence="1">AH-315-G07</strain>
    </source>
</reference>
<dbReference type="EMBL" id="JAFITR010000043">
    <property type="protein sequence ID" value="MBN4066951.1"/>
    <property type="molecule type" value="Genomic_DNA"/>
</dbReference>
<organism evidence="1 2">
    <name type="scientific">Simkania negevensis</name>
    <dbReference type="NCBI Taxonomy" id="83561"/>
    <lineage>
        <taxon>Bacteria</taxon>
        <taxon>Pseudomonadati</taxon>
        <taxon>Chlamydiota</taxon>
        <taxon>Chlamydiia</taxon>
        <taxon>Parachlamydiales</taxon>
        <taxon>Simkaniaceae</taxon>
        <taxon>Simkania</taxon>
    </lineage>
</organism>